<dbReference type="Pfam" id="PF12616">
    <property type="entry name" value="DUF3775"/>
    <property type="match status" value="1"/>
</dbReference>
<gene>
    <name evidence="1" type="ORF">EKM59_06560</name>
</gene>
<dbReference type="AlphaFoldDB" id="A0A433JJ39"/>
<comment type="caution">
    <text evidence="1">The sequence shown here is derived from an EMBL/GenBank/DDBJ whole genome shotgun (WGS) entry which is preliminary data.</text>
</comment>
<dbReference type="InterPro" id="IPR022254">
    <property type="entry name" value="DUF3775"/>
</dbReference>
<organism evidence="1 2">
    <name type="scientific">Legionella septentrionalis</name>
    <dbReference type="NCBI Taxonomy" id="2498109"/>
    <lineage>
        <taxon>Bacteria</taxon>
        <taxon>Pseudomonadati</taxon>
        <taxon>Pseudomonadota</taxon>
        <taxon>Gammaproteobacteria</taxon>
        <taxon>Legionellales</taxon>
        <taxon>Legionellaceae</taxon>
        <taxon>Legionella</taxon>
    </lineage>
</organism>
<evidence type="ECO:0000313" key="2">
    <source>
        <dbReference type="Proteomes" id="UP000288012"/>
    </source>
</evidence>
<dbReference type="OrthoDB" id="5641374at2"/>
<protein>
    <submittedName>
        <fullName evidence="1">DUF3775 domain-containing protein</fullName>
    </submittedName>
</protein>
<proteinExistence type="predicted"/>
<dbReference type="Proteomes" id="UP000288012">
    <property type="component" value="Unassembled WGS sequence"/>
</dbReference>
<sequence length="131" mass="15210">MLSIDILSVNPQIVSDLIEKTKEFHAKEEVTFGEQMPETEYEYDWAQILADHQDDLTYLEIKNVIDALTVEKKLDLLTLMYLGRGDFDDWESARQSAQNNLPDNLPDYLLGHPFLAEYLQRSLDLIGYARE</sequence>
<keyword evidence="2" id="KW-1185">Reference proteome</keyword>
<accession>A0A433JJ39</accession>
<reference evidence="1 2" key="1">
    <citation type="submission" date="2018-12" db="EMBL/GenBank/DDBJ databases">
        <title>Legionella sp,whole genome shotgun sequence.</title>
        <authorList>
            <person name="Wu H."/>
        </authorList>
    </citation>
    <scope>NUCLEOTIDE SEQUENCE [LARGE SCALE GENOMIC DNA]</scope>
    <source>
        <strain evidence="2">km714</strain>
    </source>
</reference>
<dbReference type="EMBL" id="RZGR01000016">
    <property type="protein sequence ID" value="RUQ85418.1"/>
    <property type="molecule type" value="Genomic_DNA"/>
</dbReference>
<dbReference type="RefSeq" id="WP_126954457.1">
    <property type="nucleotide sequence ID" value="NZ_RZGR01000016.1"/>
</dbReference>
<name>A0A433JJ39_9GAMM</name>
<evidence type="ECO:0000313" key="1">
    <source>
        <dbReference type="EMBL" id="RUQ85418.1"/>
    </source>
</evidence>